<dbReference type="EMBL" id="KQ947406">
    <property type="protein sequence ID" value="KUJ22884.1"/>
    <property type="molecule type" value="Genomic_DNA"/>
</dbReference>
<dbReference type="RefSeq" id="XP_018077239.1">
    <property type="nucleotide sequence ID" value="XM_018208161.1"/>
</dbReference>
<reference evidence="2 3" key="1">
    <citation type="submission" date="2015-10" db="EMBL/GenBank/DDBJ databases">
        <title>Full genome of DAOMC 229536 Phialocephala scopiformis, a fungal endophyte of spruce producing the potent anti-insectan compound rugulosin.</title>
        <authorList>
            <consortium name="DOE Joint Genome Institute"/>
            <person name="Walker A.K."/>
            <person name="Frasz S.L."/>
            <person name="Seifert K.A."/>
            <person name="Miller J.D."/>
            <person name="Mondo S.J."/>
            <person name="Labutti K."/>
            <person name="Lipzen A."/>
            <person name="Dockter R."/>
            <person name="Kennedy M."/>
            <person name="Grigoriev I.V."/>
            <person name="Spatafora J.W."/>
        </authorList>
    </citation>
    <scope>NUCLEOTIDE SEQUENCE [LARGE SCALE GENOMIC DNA]</scope>
    <source>
        <strain evidence="2 3">CBS 120377</strain>
    </source>
</reference>
<keyword evidence="1" id="KW-0732">Signal</keyword>
<name>A0A194XS62_MOLSC</name>
<keyword evidence="3" id="KW-1185">Reference proteome</keyword>
<protein>
    <submittedName>
        <fullName evidence="2">Uncharacterized protein</fullName>
    </submittedName>
</protein>
<dbReference type="Pfam" id="PF19271">
    <property type="entry name" value="Nis1"/>
    <property type="match status" value="1"/>
</dbReference>
<feature type="non-terminal residue" evidence="2">
    <location>
        <position position="1"/>
    </location>
</feature>
<dbReference type="KEGG" id="psco:LY89DRAFT_540464"/>
<accession>A0A194XS62</accession>
<evidence type="ECO:0000256" key="1">
    <source>
        <dbReference type="SAM" id="SignalP"/>
    </source>
</evidence>
<dbReference type="Proteomes" id="UP000070700">
    <property type="component" value="Unassembled WGS sequence"/>
</dbReference>
<feature type="non-terminal residue" evidence="2">
    <location>
        <position position="127"/>
    </location>
</feature>
<sequence>TTVAVLASTLISSTSAIITGVEAPSTVYAYNPFTVTLTTADYIQSVYDVAVAFGVAPGAGYPESLGNVMSTAYLGPSKSNILTPITFDVTLPSGTQNGPYTLSAEVFSLFGAAYSGSVSSFNTTITV</sequence>
<dbReference type="InterPro" id="IPR045469">
    <property type="entry name" value="Nis1"/>
</dbReference>
<dbReference type="OrthoDB" id="3913322at2759"/>
<proteinExistence type="predicted"/>
<gene>
    <name evidence="2" type="ORF">LY89DRAFT_540464</name>
</gene>
<evidence type="ECO:0000313" key="2">
    <source>
        <dbReference type="EMBL" id="KUJ22884.1"/>
    </source>
</evidence>
<organism evidence="2 3">
    <name type="scientific">Mollisia scopiformis</name>
    <name type="common">Conifer needle endophyte fungus</name>
    <name type="synonym">Phialocephala scopiformis</name>
    <dbReference type="NCBI Taxonomy" id="149040"/>
    <lineage>
        <taxon>Eukaryota</taxon>
        <taxon>Fungi</taxon>
        <taxon>Dikarya</taxon>
        <taxon>Ascomycota</taxon>
        <taxon>Pezizomycotina</taxon>
        <taxon>Leotiomycetes</taxon>
        <taxon>Helotiales</taxon>
        <taxon>Mollisiaceae</taxon>
        <taxon>Mollisia</taxon>
    </lineage>
</organism>
<evidence type="ECO:0000313" key="3">
    <source>
        <dbReference type="Proteomes" id="UP000070700"/>
    </source>
</evidence>
<feature type="chain" id="PRO_5008268588" evidence="1">
    <location>
        <begin position="17"/>
        <end position="127"/>
    </location>
</feature>
<feature type="signal peptide" evidence="1">
    <location>
        <begin position="1"/>
        <end position="16"/>
    </location>
</feature>
<dbReference type="GeneID" id="28817887"/>
<dbReference type="InParanoid" id="A0A194XS62"/>
<dbReference type="AlphaFoldDB" id="A0A194XS62"/>